<keyword evidence="1" id="KW-0175">Coiled coil</keyword>
<name>A0A1W2DBD6_9SPHI</name>
<dbReference type="Pfam" id="PF13884">
    <property type="entry name" value="Peptidase_S74"/>
    <property type="match status" value="1"/>
</dbReference>
<evidence type="ECO:0000313" key="4">
    <source>
        <dbReference type="EMBL" id="SMC94751.1"/>
    </source>
</evidence>
<keyword evidence="5" id="KW-1185">Reference proteome</keyword>
<dbReference type="STRING" id="475255.SAMN04488101_106135"/>
<keyword evidence="2" id="KW-0732">Signal</keyword>
<dbReference type="AlphaFoldDB" id="A0A1W2DBD6"/>
<dbReference type="EMBL" id="FWYB01000006">
    <property type="protein sequence ID" value="SMC94751.1"/>
    <property type="molecule type" value="Genomic_DNA"/>
</dbReference>
<dbReference type="Proteomes" id="UP000192678">
    <property type="component" value="Unassembled WGS sequence"/>
</dbReference>
<evidence type="ECO:0000256" key="1">
    <source>
        <dbReference type="SAM" id="Coils"/>
    </source>
</evidence>
<dbReference type="PROSITE" id="PS51688">
    <property type="entry name" value="ICA"/>
    <property type="match status" value="1"/>
</dbReference>
<sequence length="144" mass="16060">MKTLLFKGSVMGLLLSAATLTVSAQKIKETDLKVNVDKISNSTQQLKNLEPVTFKYDVNKYKHLKLPAGEQYGFLVSNVEANFPAMVHETSKMYPAGKNNSKTAKYSEVQTADLIPVLVAAIKEQQAEIELLKKEMQLLKEKSK</sequence>
<evidence type="ECO:0000256" key="2">
    <source>
        <dbReference type="SAM" id="SignalP"/>
    </source>
</evidence>
<feature type="coiled-coil region" evidence="1">
    <location>
        <begin position="115"/>
        <end position="142"/>
    </location>
</feature>
<evidence type="ECO:0000313" key="5">
    <source>
        <dbReference type="Proteomes" id="UP000192678"/>
    </source>
</evidence>
<dbReference type="RefSeq" id="WP_084289738.1">
    <property type="nucleotide sequence ID" value="NZ_FWYB01000006.1"/>
</dbReference>
<dbReference type="OrthoDB" id="839742at2"/>
<accession>A0A1W2DBD6</accession>
<gene>
    <name evidence="4" type="ORF">SAMN04488101_106135</name>
</gene>
<feature type="signal peptide" evidence="2">
    <location>
        <begin position="1"/>
        <end position="24"/>
    </location>
</feature>
<dbReference type="InterPro" id="IPR030392">
    <property type="entry name" value="S74_ICA"/>
</dbReference>
<reference evidence="4 5" key="1">
    <citation type="submission" date="2017-04" db="EMBL/GenBank/DDBJ databases">
        <authorList>
            <person name="Afonso C.L."/>
            <person name="Miller P.J."/>
            <person name="Scott M.A."/>
            <person name="Spackman E."/>
            <person name="Goraichik I."/>
            <person name="Dimitrov K.M."/>
            <person name="Suarez D.L."/>
            <person name="Swayne D.E."/>
        </authorList>
    </citation>
    <scope>NUCLEOTIDE SEQUENCE [LARGE SCALE GENOMIC DNA]</scope>
    <source>
        <strain evidence="4 5">DSM 19625</strain>
    </source>
</reference>
<evidence type="ECO:0000259" key="3">
    <source>
        <dbReference type="PROSITE" id="PS51688"/>
    </source>
</evidence>
<proteinExistence type="predicted"/>
<organism evidence="4 5">
    <name type="scientific">Pedobacter nyackensis</name>
    <dbReference type="NCBI Taxonomy" id="475255"/>
    <lineage>
        <taxon>Bacteria</taxon>
        <taxon>Pseudomonadati</taxon>
        <taxon>Bacteroidota</taxon>
        <taxon>Sphingobacteriia</taxon>
        <taxon>Sphingobacteriales</taxon>
        <taxon>Sphingobacteriaceae</taxon>
        <taxon>Pedobacter</taxon>
    </lineage>
</organism>
<protein>
    <submittedName>
        <fullName evidence="4">Chaperone of endosialidase</fullName>
    </submittedName>
</protein>
<feature type="chain" id="PRO_5012754713" evidence="2">
    <location>
        <begin position="25"/>
        <end position="144"/>
    </location>
</feature>
<feature type="domain" description="Peptidase S74" evidence="3">
    <location>
        <begin position="23"/>
        <end position="136"/>
    </location>
</feature>